<feature type="signal peptide" evidence="14">
    <location>
        <begin position="1"/>
        <end position="22"/>
    </location>
</feature>
<evidence type="ECO:0000256" key="6">
    <source>
        <dbReference type="ARBA" id="ARBA00005638"/>
    </source>
</evidence>
<dbReference type="FunFam" id="3.40.190.10:FF:000101">
    <property type="entry name" value="Porphobilinogen deaminase, chloroplastic"/>
    <property type="match status" value="1"/>
</dbReference>
<gene>
    <name evidence="17" type="ORF">CCAE0312_LOCUS2766</name>
</gene>
<comment type="pathway">
    <text evidence="5">Porphyrin-containing compound metabolism; chlorophyll biosynthesis.</text>
</comment>
<protein>
    <recommendedName>
        <fullName evidence="13">Porphobilinogen deaminase, chloroplastic</fullName>
        <ecNumber evidence="7">2.5.1.61</ecNumber>
    </recommendedName>
    <alternativeName>
        <fullName evidence="12">Hydroxymethylbilane synthase</fullName>
    </alternativeName>
</protein>
<dbReference type="InterPro" id="IPR022418">
    <property type="entry name" value="Porphobilinogen_deaminase_C"/>
</dbReference>
<dbReference type="PRINTS" id="PR00151">
    <property type="entry name" value="PORPHBDMNASE"/>
</dbReference>
<comment type="cofactor">
    <cofactor evidence="1">
        <name>dipyrromethane</name>
        <dbReference type="ChEBI" id="CHEBI:60342"/>
    </cofactor>
</comment>
<evidence type="ECO:0000313" key="17">
    <source>
        <dbReference type="EMBL" id="CAD9230712.1"/>
    </source>
</evidence>
<dbReference type="GO" id="GO:0006782">
    <property type="term" value="P:protoporphyrinogen IX biosynthetic process"/>
    <property type="evidence" value="ECO:0007669"/>
    <property type="project" value="UniProtKB-UniPathway"/>
</dbReference>
<dbReference type="PANTHER" id="PTHR11557">
    <property type="entry name" value="PORPHOBILINOGEN DEAMINASE"/>
    <property type="match status" value="1"/>
</dbReference>
<feature type="domain" description="Porphobilinogen deaminase C-terminal" evidence="16">
    <location>
        <begin position="290"/>
        <end position="360"/>
    </location>
</feature>
<feature type="chain" id="PRO_5031476618" description="Porphobilinogen deaminase, chloroplastic" evidence="14">
    <location>
        <begin position="23"/>
        <end position="369"/>
    </location>
</feature>
<evidence type="ECO:0000256" key="8">
    <source>
        <dbReference type="ARBA" id="ARBA00022528"/>
    </source>
</evidence>
<dbReference type="HAMAP" id="MF_00260">
    <property type="entry name" value="Porphobil_deam"/>
    <property type="match status" value="1"/>
</dbReference>
<evidence type="ECO:0000256" key="11">
    <source>
        <dbReference type="ARBA" id="ARBA00023244"/>
    </source>
</evidence>
<dbReference type="AlphaFoldDB" id="A0A7S1TB75"/>
<dbReference type="EC" id="2.5.1.61" evidence="7"/>
<keyword evidence="8" id="KW-0150">Chloroplast</keyword>
<evidence type="ECO:0000256" key="4">
    <source>
        <dbReference type="ARBA" id="ARBA00004735"/>
    </source>
</evidence>
<organism evidence="17">
    <name type="scientific">Compsopogon caeruleus</name>
    <dbReference type="NCBI Taxonomy" id="31354"/>
    <lineage>
        <taxon>Eukaryota</taxon>
        <taxon>Rhodophyta</taxon>
        <taxon>Compsopogonophyceae</taxon>
        <taxon>Compsopogonales</taxon>
        <taxon>Compsopogonaceae</taxon>
        <taxon>Compsopogon</taxon>
    </lineage>
</organism>
<evidence type="ECO:0000256" key="9">
    <source>
        <dbReference type="ARBA" id="ARBA00022640"/>
    </source>
</evidence>
<dbReference type="Gene3D" id="3.30.160.40">
    <property type="entry name" value="Porphobilinogen deaminase, C-terminal domain"/>
    <property type="match status" value="1"/>
</dbReference>
<evidence type="ECO:0000259" key="16">
    <source>
        <dbReference type="Pfam" id="PF03900"/>
    </source>
</evidence>
<comment type="function">
    <text evidence="2">Tetrapolymerization of the monopyrrole PBG into the hydroxymethylbilane pre-uroporphyrinogen in several discrete steps.</text>
</comment>
<dbReference type="InterPro" id="IPR022417">
    <property type="entry name" value="Porphobilin_deaminase_N"/>
</dbReference>
<dbReference type="PANTHER" id="PTHR11557:SF0">
    <property type="entry name" value="PORPHOBILINOGEN DEAMINASE"/>
    <property type="match status" value="1"/>
</dbReference>
<evidence type="ECO:0000256" key="2">
    <source>
        <dbReference type="ARBA" id="ARBA00002869"/>
    </source>
</evidence>
<dbReference type="PIRSF" id="PIRSF001438">
    <property type="entry name" value="4pyrrol_synth_OHMeBilane_synth"/>
    <property type="match status" value="1"/>
</dbReference>
<dbReference type="FunFam" id="3.30.160.40:FF:000001">
    <property type="entry name" value="Porphobilinogen deaminase"/>
    <property type="match status" value="1"/>
</dbReference>
<evidence type="ECO:0000256" key="5">
    <source>
        <dbReference type="ARBA" id="ARBA00005173"/>
    </source>
</evidence>
<dbReference type="InterPro" id="IPR022419">
    <property type="entry name" value="Porphobilin_deaminase_cofac_BS"/>
</dbReference>
<keyword evidence="14" id="KW-0732">Signal</keyword>
<evidence type="ECO:0000256" key="7">
    <source>
        <dbReference type="ARBA" id="ARBA00012655"/>
    </source>
</evidence>
<comment type="subcellular location">
    <subcellularLocation>
        <location evidence="3">Plastid</location>
        <location evidence="3">Chloroplast</location>
    </subcellularLocation>
</comment>
<evidence type="ECO:0000259" key="15">
    <source>
        <dbReference type="Pfam" id="PF01379"/>
    </source>
</evidence>
<dbReference type="SUPFAM" id="SSF54782">
    <property type="entry name" value="Porphobilinogen deaminase (hydroxymethylbilane synthase), C-terminal domain"/>
    <property type="match status" value="1"/>
</dbReference>
<evidence type="ECO:0000256" key="13">
    <source>
        <dbReference type="ARBA" id="ARBA00074324"/>
    </source>
</evidence>
<dbReference type="InterPro" id="IPR000860">
    <property type="entry name" value="HemC"/>
</dbReference>
<evidence type="ECO:0000256" key="14">
    <source>
        <dbReference type="SAM" id="SignalP"/>
    </source>
</evidence>
<accession>A0A7S1TB75</accession>
<dbReference type="NCBIfam" id="TIGR00212">
    <property type="entry name" value="hemC"/>
    <property type="match status" value="1"/>
</dbReference>
<dbReference type="SUPFAM" id="SSF53850">
    <property type="entry name" value="Periplasmic binding protein-like II"/>
    <property type="match status" value="1"/>
</dbReference>
<dbReference type="PROSITE" id="PS00533">
    <property type="entry name" value="PORPHOBILINOGEN_DEAM"/>
    <property type="match status" value="1"/>
</dbReference>
<evidence type="ECO:0000256" key="3">
    <source>
        <dbReference type="ARBA" id="ARBA00004229"/>
    </source>
</evidence>
<dbReference type="Pfam" id="PF03900">
    <property type="entry name" value="Porphobil_deamC"/>
    <property type="match status" value="1"/>
</dbReference>
<dbReference type="Pfam" id="PF01379">
    <property type="entry name" value="Porphobil_deam"/>
    <property type="match status" value="1"/>
</dbReference>
<dbReference type="GO" id="GO:0004418">
    <property type="term" value="F:hydroxymethylbilane synthase activity"/>
    <property type="evidence" value="ECO:0007669"/>
    <property type="project" value="UniProtKB-EC"/>
</dbReference>
<dbReference type="InterPro" id="IPR036803">
    <property type="entry name" value="Porphobilinogen_deaminase_C_sf"/>
</dbReference>
<keyword evidence="10" id="KW-0808">Transferase</keyword>
<evidence type="ECO:0000256" key="12">
    <source>
        <dbReference type="ARBA" id="ARBA00033064"/>
    </source>
</evidence>
<keyword evidence="9" id="KW-0934">Plastid</keyword>
<dbReference type="Gene3D" id="3.40.190.10">
    <property type="entry name" value="Periplasmic binding protein-like II"/>
    <property type="match status" value="2"/>
</dbReference>
<keyword evidence="11" id="KW-0627">Porphyrin biosynthesis</keyword>
<evidence type="ECO:0000256" key="1">
    <source>
        <dbReference type="ARBA" id="ARBA00001916"/>
    </source>
</evidence>
<dbReference type="UniPathway" id="UPA00251">
    <property type="reaction ID" value="UER00319"/>
</dbReference>
<reference evidence="17" key="1">
    <citation type="submission" date="2021-01" db="EMBL/GenBank/DDBJ databases">
        <authorList>
            <person name="Corre E."/>
            <person name="Pelletier E."/>
            <person name="Niang G."/>
            <person name="Scheremetjew M."/>
            <person name="Finn R."/>
            <person name="Kale V."/>
            <person name="Holt S."/>
            <person name="Cochrane G."/>
            <person name="Meng A."/>
            <person name="Brown T."/>
            <person name="Cohen L."/>
        </authorList>
    </citation>
    <scope>NUCLEOTIDE SEQUENCE</scope>
    <source>
        <strain evidence="17">SAG 36.94</strain>
    </source>
</reference>
<proteinExistence type="inferred from homology"/>
<feature type="domain" description="Porphobilinogen deaminase N-terminal" evidence="15">
    <location>
        <begin position="66"/>
        <end position="277"/>
    </location>
</feature>
<dbReference type="FunFam" id="3.40.190.10:FF:000004">
    <property type="entry name" value="Porphobilinogen deaminase"/>
    <property type="match status" value="1"/>
</dbReference>
<name>A0A7S1TB75_9RHOD</name>
<comment type="pathway">
    <text evidence="4">Porphyrin-containing compound metabolism; protoporphyrin-IX biosynthesis; coproporphyrinogen-III from 5-aminolevulinate: step 2/4.</text>
</comment>
<dbReference type="EMBL" id="HBGH01005079">
    <property type="protein sequence ID" value="CAD9230712.1"/>
    <property type="molecule type" value="Transcribed_RNA"/>
</dbReference>
<dbReference type="CDD" id="cd13648">
    <property type="entry name" value="PBP2_PBGD_1"/>
    <property type="match status" value="1"/>
</dbReference>
<dbReference type="GO" id="GO:0009507">
    <property type="term" value="C:chloroplast"/>
    <property type="evidence" value="ECO:0007669"/>
    <property type="project" value="UniProtKB-SubCell"/>
</dbReference>
<comment type="similarity">
    <text evidence="6">Belongs to the HMBS family.</text>
</comment>
<evidence type="ECO:0000256" key="10">
    <source>
        <dbReference type="ARBA" id="ARBA00022679"/>
    </source>
</evidence>
<sequence length="369" mass="40066">MRYWVNFLSVLLVCCDLFGGPGSSCDAGARCGRRNYHDASRKVVTRMVRASEVSEGTLTRPENAVLVIGTRGSPLALAQAHETKRRLIEAHPELANEGAIEISVINTSGDMFLDKALADIGGKGLFTKEIDRAQLDGAVDIAVHSMKDVPTWLPEGISLPCMLPREDTRDVFISFKANSLEELPPGSVIGSASLRRQSQILAKCPTLKVENFRGNVQSRLRKLKEGVVDATLLAYAGLSRMDMTENITRILEIDEMLPAVAQGAIGITVRTGDVKMMKFLEPLNHHETKICVDCERAFLEKLDGSCRTPIAGQAVIGTDGILRFRGLVAKPDGSVVHETKREGKPEDAVALGADAGIELKAKIGDDFFN</sequence>